<evidence type="ECO:0000313" key="1">
    <source>
        <dbReference type="EMBL" id="DAE20903.1"/>
    </source>
</evidence>
<protein>
    <submittedName>
        <fullName evidence="1">Uncharacterized protein</fullName>
    </submittedName>
</protein>
<proteinExistence type="predicted"/>
<sequence length="160" mass="17485">MFDNELYHYGVLGMKWGIRKARKSGTNYVYKSHGQKKWERKLAKAQKQGTDTTEATNKLATYKARDRARQNYAAQTKTGHAIVRGILLGPIGAGSYNRARAAGAKVGDAVVSGILTNIMGTAGVVGTKYFENSSARRDAGVAPNKWDKRYGSAVSTLNKR</sequence>
<accession>A0A8S5QNQ9</accession>
<dbReference type="EMBL" id="BK015703">
    <property type="protein sequence ID" value="DAE20903.1"/>
    <property type="molecule type" value="Genomic_DNA"/>
</dbReference>
<reference evidence="1" key="1">
    <citation type="journal article" date="2021" name="Proc. Natl. Acad. Sci. U.S.A.">
        <title>A Catalog of Tens of Thousands of Viruses from Human Metagenomes Reveals Hidden Associations with Chronic Diseases.</title>
        <authorList>
            <person name="Tisza M.J."/>
            <person name="Buck C.B."/>
        </authorList>
    </citation>
    <scope>NUCLEOTIDE SEQUENCE</scope>
    <source>
        <strain evidence="1">CtgBD49</strain>
    </source>
</reference>
<dbReference type="Pfam" id="PF23847">
    <property type="entry name" value="DUF7211"/>
    <property type="match status" value="1"/>
</dbReference>
<dbReference type="InterPro" id="IPR055635">
    <property type="entry name" value="DUF7211"/>
</dbReference>
<name>A0A8S5QNQ9_9CAUD</name>
<organism evidence="1">
    <name type="scientific">Siphoviridae sp. ctgBD49</name>
    <dbReference type="NCBI Taxonomy" id="2826420"/>
    <lineage>
        <taxon>Viruses</taxon>
        <taxon>Duplodnaviria</taxon>
        <taxon>Heunggongvirae</taxon>
        <taxon>Uroviricota</taxon>
        <taxon>Caudoviricetes</taxon>
    </lineage>
</organism>